<reference evidence="2" key="1">
    <citation type="submission" date="2021-09" db="EMBL/GenBank/DDBJ databases">
        <authorList>
            <consortium name="AG Swart"/>
            <person name="Singh M."/>
            <person name="Singh A."/>
            <person name="Seah K."/>
            <person name="Emmerich C."/>
        </authorList>
    </citation>
    <scope>NUCLEOTIDE SEQUENCE</scope>
    <source>
        <strain evidence="2">ATCC30299</strain>
    </source>
</reference>
<dbReference type="Proteomes" id="UP001162131">
    <property type="component" value="Unassembled WGS sequence"/>
</dbReference>
<evidence type="ECO:0000259" key="1">
    <source>
        <dbReference type="Pfam" id="PF06110"/>
    </source>
</evidence>
<dbReference type="AlphaFoldDB" id="A0AAU9JV14"/>
<evidence type="ECO:0000313" key="2">
    <source>
        <dbReference type="EMBL" id="CAG9328759.1"/>
    </source>
</evidence>
<keyword evidence="3" id="KW-1185">Reference proteome</keyword>
<comment type="caution">
    <text evidence="2">The sequence shown here is derived from an EMBL/GenBank/DDBJ whole genome shotgun (WGS) entry which is preliminary data.</text>
</comment>
<accession>A0AAU9JV14</accession>
<gene>
    <name evidence="2" type="ORF">BSTOLATCC_MIC46750</name>
</gene>
<organism evidence="2 3">
    <name type="scientific">Blepharisma stoltei</name>
    <dbReference type="NCBI Taxonomy" id="1481888"/>
    <lineage>
        <taxon>Eukaryota</taxon>
        <taxon>Sar</taxon>
        <taxon>Alveolata</taxon>
        <taxon>Ciliophora</taxon>
        <taxon>Postciliodesmatophora</taxon>
        <taxon>Heterotrichea</taxon>
        <taxon>Heterotrichida</taxon>
        <taxon>Blepharismidae</taxon>
        <taxon>Blepharisma</taxon>
    </lineage>
</organism>
<protein>
    <recommendedName>
        <fullName evidence="1">Thioredoxin domain-containing protein</fullName>
    </recommendedName>
</protein>
<dbReference type="InterPro" id="IPR010357">
    <property type="entry name" value="TXNDC17_dom"/>
</dbReference>
<dbReference type="Pfam" id="PF06110">
    <property type="entry name" value="TXD17-like_Trx"/>
    <property type="match status" value="1"/>
</dbReference>
<feature type="domain" description="Thioredoxin" evidence="1">
    <location>
        <begin position="56"/>
        <end position="117"/>
    </location>
</feature>
<proteinExistence type="predicted"/>
<dbReference type="EMBL" id="CAJZBQ010000046">
    <property type="protein sequence ID" value="CAG9328759.1"/>
    <property type="molecule type" value="Genomic_DNA"/>
</dbReference>
<sequence>MQLIILSQSHWKMGSQCCNGRNKAPAKKNIYETTEKVFLETNRTLSTKNTLTFRNQDFESSQDATENEYKKTVVELNGGNEMKRTGNCPYCNAEQVIASKFKHLECTNCMQIYMQDGCTRTLYKLPPGSSLFRSNSPKRS</sequence>
<evidence type="ECO:0000313" key="3">
    <source>
        <dbReference type="Proteomes" id="UP001162131"/>
    </source>
</evidence>
<name>A0AAU9JV14_9CILI</name>